<dbReference type="AlphaFoldDB" id="A0AAU7DRQ9"/>
<dbReference type="Pfam" id="PF00356">
    <property type="entry name" value="LacI"/>
    <property type="match status" value="1"/>
</dbReference>
<dbReference type="PANTHER" id="PTHR30146:SF153">
    <property type="entry name" value="LACTOSE OPERON REPRESSOR"/>
    <property type="match status" value="1"/>
</dbReference>
<dbReference type="GO" id="GO:0003700">
    <property type="term" value="F:DNA-binding transcription factor activity"/>
    <property type="evidence" value="ECO:0007669"/>
    <property type="project" value="TreeGrafter"/>
</dbReference>
<reference evidence="6" key="1">
    <citation type="submission" date="2024-02" db="EMBL/GenBank/DDBJ databases">
        <title>Tomenella chthoni gen. nov. sp. nov., a member of the family Jonesiaceae isolated from bat guano.</title>
        <authorList>
            <person name="Miller S.L."/>
            <person name="King J."/>
            <person name="Sankaranarayanan K."/>
            <person name="Lawson P.A."/>
        </authorList>
    </citation>
    <scope>NUCLEOTIDE SEQUENCE</scope>
    <source>
        <strain evidence="6">BS-20</strain>
    </source>
</reference>
<feature type="domain" description="HTH lacI-type" evidence="4">
    <location>
        <begin position="1"/>
        <end position="55"/>
    </location>
</feature>
<feature type="domain" description="HTH cro/C1-type" evidence="5">
    <location>
        <begin position="1"/>
        <end position="45"/>
    </location>
</feature>
<organism evidence="6">
    <name type="scientific">Jonesiaceae bacterium BS-20</name>
    <dbReference type="NCBI Taxonomy" id="3120821"/>
    <lineage>
        <taxon>Bacteria</taxon>
        <taxon>Bacillati</taxon>
        <taxon>Actinomycetota</taxon>
        <taxon>Actinomycetes</taxon>
        <taxon>Micrococcales</taxon>
        <taxon>Jonesiaceae</taxon>
    </lineage>
</organism>
<evidence type="ECO:0000313" key="6">
    <source>
        <dbReference type="EMBL" id="XBH20384.1"/>
    </source>
</evidence>
<accession>A0AAU7DRQ9</accession>
<keyword evidence="2 6" id="KW-0238">DNA-binding</keyword>
<dbReference type="Gene3D" id="3.40.50.2300">
    <property type="match status" value="2"/>
</dbReference>
<sequence>MTIADVAALAEVSIPTVSRVLTGAATVSPAKMARVERAIKVLDYRPNAAARMLVSRKPRTVAILTGDTSHYGYAETIRGIEESARAEGYAVLIAVIENASDEAVEKAIAVTVSQPLAGLFVLKFDAQGSAALQRIPRNIPVVALSGLRDTSIPQAMLDEVSAAEELTDYLLDQGHQTVHHVRIPPSRREDGRTTGWKRSLRRAKCEIPEVLDATWDPLSGVAIGAQLFTRKDVTAVFCGNDEIAMGVIRGILDAGGRVPQDVSVVGFDGHPLGEIWSPPLTTVVQDFVDMGRRGFELMRQEIEGLGGRRYSKVRPPLVVRGSSGPPPGANRS</sequence>
<dbReference type="PROSITE" id="PS50932">
    <property type="entry name" value="HTH_LACI_2"/>
    <property type="match status" value="1"/>
</dbReference>
<evidence type="ECO:0000256" key="2">
    <source>
        <dbReference type="ARBA" id="ARBA00023125"/>
    </source>
</evidence>
<dbReference type="PROSITE" id="PS50943">
    <property type="entry name" value="HTH_CROC1"/>
    <property type="match status" value="1"/>
</dbReference>
<dbReference type="GO" id="GO:0000976">
    <property type="term" value="F:transcription cis-regulatory region binding"/>
    <property type="evidence" value="ECO:0007669"/>
    <property type="project" value="TreeGrafter"/>
</dbReference>
<dbReference type="CDD" id="cd01574">
    <property type="entry name" value="PBP1_LacI"/>
    <property type="match status" value="1"/>
</dbReference>
<evidence type="ECO:0000259" key="5">
    <source>
        <dbReference type="PROSITE" id="PS50943"/>
    </source>
</evidence>
<dbReference type="Pfam" id="PF13377">
    <property type="entry name" value="Peripla_BP_3"/>
    <property type="match status" value="1"/>
</dbReference>
<dbReference type="SUPFAM" id="SSF53822">
    <property type="entry name" value="Periplasmic binding protein-like I"/>
    <property type="match status" value="1"/>
</dbReference>
<dbReference type="SUPFAM" id="SSF47413">
    <property type="entry name" value="lambda repressor-like DNA-binding domains"/>
    <property type="match status" value="1"/>
</dbReference>
<dbReference type="InterPro" id="IPR028082">
    <property type="entry name" value="Peripla_BP_I"/>
</dbReference>
<dbReference type="EMBL" id="CP146203">
    <property type="protein sequence ID" value="XBH20384.1"/>
    <property type="molecule type" value="Genomic_DNA"/>
</dbReference>
<dbReference type="CDD" id="cd01392">
    <property type="entry name" value="HTH_LacI"/>
    <property type="match status" value="1"/>
</dbReference>
<protein>
    <submittedName>
        <fullName evidence="6">LacI family DNA-binding transcriptional regulator</fullName>
    </submittedName>
</protein>
<dbReference type="InterPro" id="IPR001387">
    <property type="entry name" value="Cro/C1-type_HTH"/>
</dbReference>
<dbReference type="InterPro" id="IPR000843">
    <property type="entry name" value="HTH_LacI"/>
</dbReference>
<gene>
    <name evidence="6" type="ORF">V5R04_09000</name>
</gene>
<dbReference type="PROSITE" id="PS00356">
    <property type="entry name" value="HTH_LACI_1"/>
    <property type="match status" value="1"/>
</dbReference>
<dbReference type="SMART" id="SM00354">
    <property type="entry name" value="HTH_LACI"/>
    <property type="match status" value="1"/>
</dbReference>
<proteinExistence type="predicted"/>
<evidence type="ECO:0000259" key="4">
    <source>
        <dbReference type="PROSITE" id="PS50932"/>
    </source>
</evidence>
<evidence type="ECO:0000256" key="3">
    <source>
        <dbReference type="ARBA" id="ARBA00023163"/>
    </source>
</evidence>
<keyword evidence="3" id="KW-0804">Transcription</keyword>
<name>A0AAU7DRQ9_9MICO</name>
<dbReference type="InterPro" id="IPR010982">
    <property type="entry name" value="Lambda_DNA-bd_dom_sf"/>
</dbReference>
<evidence type="ECO:0000256" key="1">
    <source>
        <dbReference type="ARBA" id="ARBA00023015"/>
    </source>
</evidence>
<dbReference type="InterPro" id="IPR046335">
    <property type="entry name" value="LacI/GalR-like_sensor"/>
</dbReference>
<dbReference type="PANTHER" id="PTHR30146">
    <property type="entry name" value="LACI-RELATED TRANSCRIPTIONAL REPRESSOR"/>
    <property type="match status" value="1"/>
</dbReference>
<keyword evidence="1" id="KW-0805">Transcription regulation</keyword>
<dbReference type="Gene3D" id="1.10.260.40">
    <property type="entry name" value="lambda repressor-like DNA-binding domains"/>
    <property type="match status" value="1"/>
</dbReference>